<reference evidence="3 4" key="1">
    <citation type="submission" date="2024-03" db="EMBL/GenBank/DDBJ databases">
        <title>Human intestinal bacterial collection.</title>
        <authorList>
            <person name="Pauvert C."/>
            <person name="Hitch T.C.A."/>
            <person name="Clavel T."/>
        </authorList>
    </citation>
    <scope>NUCLEOTIDE SEQUENCE [LARGE SCALE GENOMIC DNA]</scope>
    <source>
        <strain evidence="3 4">CLA-AA-H78B</strain>
    </source>
</reference>
<dbReference type="Pfam" id="PF11738">
    <property type="entry name" value="DUF3298"/>
    <property type="match status" value="1"/>
</dbReference>
<dbReference type="RefSeq" id="WP_117498156.1">
    <property type="nucleotide sequence ID" value="NZ_JBBMFC010000006.1"/>
</dbReference>
<evidence type="ECO:0000313" key="3">
    <source>
        <dbReference type="EMBL" id="MEQ2578174.1"/>
    </source>
</evidence>
<keyword evidence="1" id="KW-1133">Transmembrane helix</keyword>
<dbReference type="InterPro" id="IPR021729">
    <property type="entry name" value="DUF3298"/>
</dbReference>
<gene>
    <name evidence="3" type="ORF">WMO62_04845</name>
</gene>
<proteinExistence type="predicted"/>
<evidence type="ECO:0000313" key="4">
    <source>
        <dbReference type="Proteomes" id="UP001470288"/>
    </source>
</evidence>
<dbReference type="EMBL" id="JBBMFC010000006">
    <property type="protein sequence ID" value="MEQ2578174.1"/>
    <property type="molecule type" value="Genomic_DNA"/>
</dbReference>
<organism evidence="3 4">
    <name type="scientific">Hominiventricola aquisgranensis</name>
    <dbReference type="NCBI Taxonomy" id="3133164"/>
    <lineage>
        <taxon>Bacteria</taxon>
        <taxon>Bacillati</taxon>
        <taxon>Bacillota</taxon>
        <taxon>Clostridia</taxon>
        <taxon>Lachnospirales</taxon>
        <taxon>Lachnospiraceae</taxon>
        <taxon>Hominiventricola</taxon>
    </lineage>
</organism>
<accession>A0ABV1I0L4</accession>
<comment type="caution">
    <text evidence="3">The sequence shown here is derived from an EMBL/GenBank/DDBJ whole genome shotgun (WGS) entry which is preliminary data.</text>
</comment>
<dbReference type="Proteomes" id="UP001470288">
    <property type="component" value="Unassembled WGS sequence"/>
</dbReference>
<dbReference type="Gene3D" id="3.90.640.20">
    <property type="entry name" value="Heat-shock cognate protein, ATPase"/>
    <property type="match status" value="1"/>
</dbReference>
<feature type="domain" description="DUF3298" evidence="2">
    <location>
        <begin position="201"/>
        <end position="282"/>
    </location>
</feature>
<dbReference type="Gene3D" id="3.30.565.40">
    <property type="entry name" value="Fervidobacterium nodosum Rt17-B1 like"/>
    <property type="match status" value="1"/>
</dbReference>
<evidence type="ECO:0000256" key="1">
    <source>
        <dbReference type="SAM" id="Phobius"/>
    </source>
</evidence>
<dbReference type="InterPro" id="IPR037126">
    <property type="entry name" value="PdaC/RsiV-like_sf"/>
</dbReference>
<sequence>MEDWKKEYDNIKVPEEMREKLEQSINRAKKEKKRMKKITLYKTFGSMAAVLAIVLILPNTSQTAAAAMQQIPLLGNLFKVVTVREYQVDEERNSANVKVPQVEVAATDENADSDTVEQAKVSADAINFDINEETNKLIEEFKKSMENEEGYQNIYIDSNVKLDTDDLFSLELILYQGAGSGYEQHKHYTVDKKTGKELSLKDLCGDDYIDTISEEIKTQMREQMAADETVQYWLDDPEVEEWNFDKIAEDQDFYVNEDGHIVVCFNEYDVAPGSMGCVEFTLNETVNVK</sequence>
<protein>
    <submittedName>
        <fullName evidence="3">RsiV family protein</fullName>
    </submittedName>
</protein>
<name>A0ABV1I0L4_9FIRM</name>
<feature type="transmembrane region" description="Helical" evidence="1">
    <location>
        <begin position="39"/>
        <end position="57"/>
    </location>
</feature>
<keyword evidence="1" id="KW-0472">Membrane</keyword>
<evidence type="ECO:0000259" key="2">
    <source>
        <dbReference type="Pfam" id="PF11738"/>
    </source>
</evidence>
<keyword evidence="4" id="KW-1185">Reference proteome</keyword>
<keyword evidence="1" id="KW-0812">Transmembrane</keyword>